<gene>
    <name evidence="3" type="ORF">C2845_PM07G09510</name>
</gene>
<keyword evidence="2" id="KW-0732">Signal</keyword>
<organism evidence="3 4">
    <name type="scientific">Panicum miliaceum</name>
    <name type="common">Proso millet</name>
    <name type="synonym">Broomcorn millet</name>
    <dbReference type="NCBI Taxonomy" id="4540"/>
    <lineage>
        <taxon>Eukaryota</taxon>
        <taxon>Viridiplantae</taxon>
        <taxon>Streptophyta</taxon>
        <taxon>Embryophyta</taxon>
        <taxon>Tracheophyta</taxon>
        <taxon>Spermatophyta</taxon>
        <taxon>Magnoliopsida</taxon>
        <taxon>Liliopsida</taxon>
        <taxon>Poales</taxon>
        <taxon>Poaceae</taxon>
        <taxon>PACMAD clade</taxon>
        <taxon>Panicoideae</taxon>
        <taxon>Panicodae</taxon>
        <taxon>Paniceae</taxon>
        <taxon>Panicinae</taxon>
        <taxon>Panicum</taxon>
        <taxon>Panicum sect. Panicum</taxon>
    </lineage>
</organism>
<accession>A0A3L6SJI1</accession>
<dbReference type="AlphaFoldDB" id="A0A3L6SJI1"/>
<comment type="caution">
    <text evidence="3">The sequence shown here is derived from an EMBL/GenBank/DDBJ whole genome shotgun (WGS) entry which is preliminary data.</text>
</comment>
<evidence type="ECO:0000256" key="2">
    <source>
        <dbReference type="SAM" id="SignalP"/>
    </source>
</evidence>
<keyword evidence="4" id="KW-1185">Reference proteome</keyword>
<dbReference type="Proteomes" id="UP000275267">
    <property type="component" value="Unassembled WGS sequence"/>
</dbReference>
<reference evidence="4" key="1">
    <citation type="journal article" date="2019" name="Nat. Commun.">
        <title>The genome of broomcorn millet.</title>
        <authorList>
            <person name="Zou C."/>
            <person name="Miki D."/>
            <person name="Li D."/>
            <person name="Tang Q."/>
            <person name="Xiao L."/>
            <person name="Rajput S."/>
            <person name="Deng P."/>
            <person name="Jia W."/>
            <person name="Huang R."/>
            <person name="Zhang M."/>
            <person name="Sun Y."/>
            <person name="Hu J."/>
            <person name="Fu X."/>
            <person name="Schnable P.S."/>
            <person name="Li F."/>
            <person name="Zhang H."/>
            <person name="Feng B."/>
            <person name="Zhu X."/>
            <person name="Liu R."/>
            <person name="Schnable J.C."/>
            <person name="Zhu J.-K."/>
            <person name="Zhang H."/>
        </authorList>
    </citation>
    <scope>NUCLEOTIDE SEQUENCE [LARGE SCALE GENOMIC DNA]</scope>
</reference>
<feature type="chain" id="PRO_5018318326" evidence="2">
    <location>
        <begin position="36"/>
        <end position="73"/>
    </location>
</feature>
<evidence type="ECO:0000313" key="4">
    <source>
        <dbReference type="Proteomes" id="UP000275267"/>
    </source>
</evidence>
<evidence type="ECO:0000256" key="1">
    <source>
        <dbReference type="SAM" id="MobiDB-lite"/>
    </source>
</evidence>
<evidence type="ECO:0000313" key="3">
    <source>
        <dbReference type="EMBL" id="RLN22749.1"/>
    </source>
</evidence>
<dbReference type="EMBL" id="PQIB02000004">
    <property type="protein sequence ID" value="RLN22749.1"/>
    <property type="molecule type" value="Genomic_DNA"/>
</dbReference>
<sequence length="73" mass="7694">MFWPCRTPASVSPCRARAAALLRAFFVALESPVRCAPASPAAWPIGAAAHAVGRSQPSNPRPTARIRSTPSQP</sequence>
<feature type="region of interest" description="Disordered" evidence="1">
    <location>
        <begin position="50"/>
        <end position="73"/>
    </location>
</feature>
<name>A0A3L6SJI1_PANMI</name>
<feature type="signal peptide" evidence="2">
    <location>
        <begin position="1"/>
        <end position="35"/>
    </location>
</feature>
<protein>
    <submittedName>
        <fullName evidence="3">Uncharacterized protein</fullName>
    </submittedName>
</protein>
<proteinExistence type="predicted"/>